<protein>
    <submittedName>
        <fullName evidence="4">GNAT family N-acetyltransferase</fullName>
    </submittedName>
</protein>
<feature type="domain" description="N-acetyltransferase" evidence="3">
    <location>
        <begin position="2"/>
        <end position="161"/>
    </location>
</feature>
<evidence type="ECO:0000313" key="5">
    <source>
        <dbReference type="Proteomes" id="UP001526147"/>
    </source>
</evidence>
<dbReference type="PROSITE" id="PS51186">
    <property type="entry name" value="GNAT"/>
    <property type="match status" value="1"/>
</dbReference>
<evidence type="ECO:0000256" key="2">
    <source>
        <dbReference type="ARBA" id="ARBA00023315"/>
    </source>
</evidence>
<dbReference type="CDD" id="cd04301">
    <property type="entry name" value="NAT_SF"/>
    <property type="match status" value="1"/>
</dbReference>
<keyword evidence="2" id="KW-0012">Acyltransferase</keyword>
<evidence type="ECO:0000256" key="1">
    <source>
        <dbReference type="ARBA" id="ARBA00022679"/>
    </source>
</evidence>
<dbReference type="SUPFAM" id="SSF55729">
    <property type="entry name" value="Acyl-CoA N-acyltransferases (Nat)"/>
    <property type="match status" value="1"/>
</dbReference>
<comment type="caution">
    <text evidence="4">The sequence shown here is derived from an EMBL/GenBank/DDBJ whole genome shotgun (WGS) entry which is preliminary data.</text>
</comment>
<sequence length="166" mass="18695">MITLRNVQTTDLAQLLLIEKEGFPIEEAATKEAFVERIQLIPDTFIVAEKEGVILGYINGPIMNQPYITDDLFEKIKENPKRGGYQSILGLAVSKQARKKGVAQILMKKIEALVLDNEREGISLTCKQELVSFYEKMGFVNHGLSESQHGGERWYNLVKLRAALNS</sequence>
<evidence type="ECO:0000313" key="4">
    <source>
        <dbReference type="EMBL" id="MCV9886312.1"/>
    </source>
</evidence>
<dbReference type="PANTHER" id="PTHR10908:SF0">
    <property type="entry name" value="SEROTONIN N-ACETYLTRANSFERASE"/>
    <property type="match status" value="1"/>
</dbReference>
<gene>
    <name evidence="4" type="ORF">OIH86_11635</name>
</gene>
<dbReference type="RefSeq" id="WP_264142944.1">
    <property type="nucleotide sequence ID" value="NZ_JAOYEY010000037.1"/>
</dbReference>
<reference evidence="4 5" key="1">
    <citation type="submission" date="2022-10" db="EMBL/GenBank/DDBJ databases">
        <title>Draft genome assembly of moderately radiation resistant bacterium Metabacillus halosaccharovorans.</title>
        <authorList>
            <person name="Pal S."/>
            <person name="Gopinathan A."/>
        </authorList>
    </citation>
    <scope>NUCLEOTIDE SEQUENCE [LARGE SCALE GENOMIC DNA]</scope>
    <source>
        <strain evidence="4 5">VITHBRA001</strain>
    </source>
</reference>
<keyword evidence="1" id="KW-0808">Transferase</keyword>
<dbReference type="Gene3D" id="3.40.630.30">
    <property type="match status" value="1"/>
</dbReference>
<organism evidence="4 5">
    <name type="scientific">Metabacillus halosaccharovorans</name>
    <dbReference type="NCBI Taxonomy" id="930124"/>
    <lineage>
        <taxon>Bacteria</taxon>
        <taxon>Bacillati</taxon>
        <taxon>Bacillota</taxon>
        <taxon>Bacilli</taxon>
        <taxon>Bacillales</taxon>
        <taxon>Bacillaceae</taxon>
        <taxon>Metabacillus</taxon>
    </lineage>
</organism>
<dbReference type="InterPro" id="IPR051635">
    <property type="entry name" value="SNAT-like"/>
</dbReference>
<evidence type="ECO:0000259" key="3">
    <source>
        <dbReference type="PROSITE" id="PS51186"/>
    </source>
</evidence>
<dbReference type="InterPro" id="IPR000182">
    <property type="entry name" value="GNAT_dom"/>
</dbReference>
<name>A0ABT3DGZ0_9BACI</name>
<dbReference type="Proteomes" id="UP001526147">
    <property type="component" value="Unassembled WGS sequence"/>
</dbReference>
<dbReference type="Pfam" id="PF00583">
    <property type="entry name" value="Acetyltransf_1"/>
    <property type="match status" value="1"/>
</dbReference>
<keyword evidence="5" id="KW-1185">Reference proteome</keyword>
<dbReference type="InterPro" id="IPR016181">
    <property type="entry name" value="Acyl_CoA_acyltransferase"/>
</dbReference>
<accession>A0ABT3DGZ0</accession>
<dbReference type="PANTHER" id="PTHR10908">
    <property type="entry name" value="SEROTONIN N-ACETYLTRANSFERASE"/>
    <property type="match status" value="1"/>
</dbReference>
<dbReference type="EMBL" id="JAOYEY010000037">
    <property type="protein sequence ID" value="MCV9886312.1"/>
    <property type="molecule type" value="Genomic_DNA"/>
</dbReference>
<proteinExistence type="predicted"/>